<dbReference type="SUPFAM" id="SSF53795">
    <property type="entry name" value="PEP carboxykinase-like"/>
    <property type="match status" value="1"/>
</dbReference>
<gene>
    <name evidence="1" type="ORF">A3G31_06645</name>
</gene>
<accession>A0A1F7SE87</accession>
<protein>
    <recommendedName>
        <fullName evidence="3">HPr kinase/phosphorylase C-terminal domain-containing protein</fullName>
    </recommendedName>
</protein>
<reference evidence="1 2" key="1">
    <citation type="journal article" date="2016" name="Nat. Commun.">
        <title>Thousands of microbial genomes shed light on interconnected biogeochemical processes in an aquifer system.</title>
        <authorList>
            <person name="Anantharaman K."/>
            <person name="Brown C.T."/>
            <person name="Hug L.A."/>
            <person name="Sharon I."/>
            <person name="Castelle C.J."/>
            <person name="Probst A.J."/>
            <person name="Thomas B.C."/>
            <person name="Singh A."/>
            <person name="Wilkins M.J."/>
            <person name="Karaoz U."/>
            <person name="Brodie E.L."/>
            <person name="Williams K.H."/>
            <person name="Hubbard S.S."/>
            <person name="Banfield J.F."/>
        </authorList>
    </citation>
    <scope>NUCLEOTIDE SEQUENCE [LARGE SCALE GENOMIC DNA]</scope>
</reference>
<sequence length="288" mass="32345">MNSIKLKIADIIIQVCSENANVDFVEENASIRFIVKNGEPDLLLKAHYGEIPDIALGEEIFNSGSVWKLFSNNNKFIFTLSSPPNAAKPYSIAIIDKDFKNGEIYRAPLNSSSYIPNPLDYPIDEILMITILSKRKGLLLHSNCINDRGFGMLFTGTSGAGKSTMAEIWKGKDGIKVLTDERVIIRKENGSFFAYGTPWHETAKIHSPEKAVLKKIFFIRHGKENSAKLLDKIDAASRLMVRAFPTYWDPEGMNFTLGFASEIIEDIPCYELAFKPDEDIIDFVRGIK</sequence>
<dbReference type="InterPro" id="IPR027417">
    <property type="entry name" value="P-loop_NTPase"/>
</dbReference>
<evidence type="ECO:0008006" key="3">
    <source>
        <dbReference type="Google" id="ProtNLM"/>
    </source>
</evidence>
<dbReference type="AlphaFoldDB" id="A0A1F7SE87"/>
<evidence type="ECO:0000313" key="2">
    <source>
        <dbReference type="Proteomes" id="UP000178082"/>
    </source>
</evidence>
<dbReference type="Gene3D" id="3.40.50.300">
    <property type="entry name" value="P-loop containing nucleotide triphosphate hydrolases"/>
    <property type="match status" value="1"/>
</dbReference>
<dbReference type="STRING" id="1817883.A3G31_06645"/>
<evidence type="ECO:0000313" key="1">
    <source>
        <dbReference type="EMBL" id="OGL52092.1"/>
    </source>
</evidence>
<dbReference type="EMBL" id="MGDI01000033">
    <property type="protein sequence ID" value="OGL52092.1"/>
    <property type="molecule type" value="Genomic_DNA"/>
</dbReference>
<organism evidence="1 2">
    <name type="scientific">Candidatus Schekmanbacteria bacterium RIFCSPLOWO2_12_FULL_38_15</name>
    <dbReference type="NCBI Taxonomy" id="1817883"/>
    <lineage>
        <taxon>Bacteria</taxon>
        <taxon>Candidatus Schekmaniibacteriota</taxon>
    </lineage>
</organism>
<proteinExistence type="predicted"/>
<comment type="caution">
    <text evidence="1">The sequence shown here is derived from an EMBL/GenBank/DDBJ whole genome shotgun (WGS) entry which is preliminary data.</text>
</comment>
<dbReference type="Proteomes" id="UP000178082">
    <property type="component" value="Unassembled WGS sequence"/>
</dbReference>
<name>A0A1F7SE87_9BACT</name>